<proteinExistence type="predicted"/>
<dbReference type="Proteomes" id="UP000813824">
    <property type="component" value="Unassembled WGS sequence"/>
</dbReference>
<dbReference type="AlphaFoldDB" id="A0A8K0XK10"/>
<sequence length="159" mass="18029">MPWMSLTSTPIPLKLGKRQPARHWRQTSWQPLAWLIGFSRLGEMPCQWGLLATILPSMVHLAVKSQLDAGGHRCNHSSSFQLRHKIPNHLRCLQHDSRSDGLRRPNRTTYAGTSQSGATGPGIFPLKTSRTVLHSGAHRLRNGVFELHKTELKRGFVRW</sequence>
<gene>
    <name evidence="2" type="ORF">BXZ70DRAFT_651096</name>
</gene>
<comment type="caution">
    <text evidence="2">The sequence shown here is derived from an EMBL/GenBank/DDBJ whole genome shotgun (WGS) entry which is preliminary data.</text>
</comment>
<evidence type="ECO:0000256" key="1">
    <source>
        <dbReference type="SAM" id="MobiDB-lite"/>
    </source>
</evidence>
<accession>A0A8K0XK10</accession>
<keyword evidence="3" id="KW-1185">Reference proteome</keyword>
<evidence type="ECO:0000313" key="3">
    <source>
        <dbReference type="Proteomes" id="UP000813824"/>
    </source>
</evidence>
<name>A0A8K0XK10_9AGAR</name>
<reference evidence="2" key="1">
    <citation type="journal article" date="2021" name="New Phytol.">
        <title>Evolutionary innovations through gain and loss of genes in the ectomycorrhizal Boletales.</title>
        <authorList>
            <person name="Wu G."/>
            <person name="Miyauchi S."/>
            <person name="Morin E."/>
            <person name="Kuo A."/>
            <person name="Drula E."/>
            <person name="Varga T."/>
            <person name="Kohler A."/>
            <person name="Feng B."/>
            <person name="Cao Y."/>
            <person name="Lipzen A."/>
            <person name="Daum C."/>
            <person name="Hundley H."/>
            <person name="Pangilinan J."/>
            <person name="Johnson J."/>
            <person name="Barry K."/>
            <person name="LaButti K."/>
            <person name="Ng V."/>
            <person name="Ahrendt S."/>
            <person name="Min B."/>
            <person name="Choi I.G."/>
            <person name="Park H."/>
            <person name="Plett J.M."/>
            <person name="Magnuson J."/>
            <person name="Spatafora J.W."/>
            <person name="Nagy L.G."/>
            <person name="Henrissat B."/>
            <person name="Grigoriev I.V."/>
            <person name="Yang Z.L."/>
            <person name="Xu J."/>
            <person name="Martin F.M."/>
        </authorList>
    </citation>
    <scope>NUCLEOTIDE SEQUENCE</scope>
    <source>
        <strain evidence="2">KKN 215</strain>
    </source>
</reference>
<feature type="region of interest" description="Disordered" evidence="1">
    <location>
        <begin position="96"/>
        <end position="123"/>
    </location>
</feature>
<protein>
    <submittedName>
        <fullName evidence="2">Uncharacterized protein</fullName>
    </submittedName>
</protein>
<dbReference type="EMBL" id="JAEVFJ010000057">
    <property type="protein sequence ID" value="KAH8079057.1"/>
    <property type="molecule type" value="Genomic_DNA"/>
</dbReference>
<evidence type="ECO:0000313" key="2">
    <source>
        <dbReference type="EMBL" id="KAH8079057.1"/>
    </source>
</evidence>
<organism evidence="2 3">
    <name type="scientific">Cristinia sonorae</name>
    <dbReference type="NCBI Taxonomy" id="1940300"/>
    <lineage>
        <taxon>Eukaryota</taxon>
        <taxon>Fungi</taxon>
        <taxon>Dikarya</taxon>
        <taxon>Basidiomycota</taxon>
        <taxon>Agaricomycotina</taxon>
        <taxon>Agaricomycetes</taxon>
        <taxon>Agaricomycetidae</taxon>
        <taxon>Agaricales</taxon>
        <taxon>Pleurotineae</taxon>
        <taxon>Stephanosporaceae</taxon>
        <taxon>Cristinia</taxon>
    </lineage>
</organism>
<feature type="compositionally biased region" description="Polar residues" evidence="1">
    <location>
        <begin position="107"/>
        <end position="118"/>
    </location>
</feature>